<reference evidence="2 3" key="1">
    <citation type="journal article" date="2007" name="Proc. Natl. Acad. Sci. U.S.A.">
        <title>The tiny eukaryote Ostreococcus provides genomic insights into the paradox of plankton speciation.</title>
        <authorList>
            <person name="Palenik B."/>
            <person name="Grimwood J."/>
            <person name="Aerts A."/>
            <person name="Rouze P."/>
            <person name="Salamov A."/>
            <person name="Putnam N."/>
            <person name="Dupont C."/>
            <person name="Jorgensen R."/>
            <person name="Derelle E."/>
            <person name="Rombauts S."/>
            <person name="Zhou K."/>
            <person name="Otillar R."/>
            <person name="Merchant S.S."/>
            <person name="Podell S."/>
            <person name="Gaasterland T."/>
            <person name="Napoli C."/>
            <person name="Gendler K."/>
            <person name="Manuell A."/>
            <person name="Tai V."/>
            <person name="Vallon O."/>
            <person name="Piganeau G."/>
            <person name="Jancek S."/>
            <person name="Heijde M."/>
            <person name="Jabbari K."/>
            <person name="Bowler C."/>
            <person name="Lohr M."/>
            <person name="Robbens S."/>
            <person name="Werner G."/>
            <person name="Dubchak I."/>
            <person name="Pazour G.J."/>
            <person name="Ren Q."/>
            <person name="Paulsen I."/>
            <person name="Delwiche C."/>
            <person name="Schmutz J."/>
            <person name="Rokhsar D."/>
            <person name="Van de Peer Y."/>
            <person name="Moreau H."/>
            <person name="Grigoriev I.V."/>
        </authorList>
    </citation>
    <scope>NUCLEOTIDE SEQUENCE [LARGE SCALE GENOMIC DNA]</scope>
    <source>
        <strain evidence="2 3">CCE9901</strain>
    </source>
</reference>
<dbReference type="Proteomes" id="UP000001568">
    <property type="component" value="Chromosome 7"/>
</dbReference>
<dbReference type="RefSeq" id="XP_001418886.1">
    <property type="nucleotide sequence ID" value="XM_001418849.1"/>
</dbReference>
<dbReference type="PANTHER" id="PTHR37028">
    <property type="entry name" value="UNNAMED PRODUCT-RELATED"/>
    <property type="match status" value="1"/>
</dbReference>
<dbReference type="OrthoDB" id="78067at2759"/>
<feature type="region of interest" description="Disordered" evidence="1">
    <location>
        <begin position="527"/>
        <end position="547"/>
    </location>
</feature>
<dbReference type="eggNOG" id="ENOG502S3XU">
    <property type="taxonomic scope" value="Eukaryota"/>
</dbReference>
<gene>
    <name evidence="2" type="ORF">OSTLU_16081</name>
</gene>
<evidence type="ECO:0000313" key="3">
    <source>
        <dbReference type="Proteomes" id="UP000001568"/>
    </source>
</evidence>
<proteinExistence type="predicted"/>
<dbReference type="HOGENOM" id="CLU_013827_0_0_1"/>
<keyword evidence="3" id="KW-1185">Reference proteome</keyword>
<evidence type="ECO:0000256" key="1">
    <source>
        <dbReference type="SAM" id="MobiDB-lite"/>
    </source>
</evidence>
<dbReference type="PANTHER" id="PTHR37028:SF4">
    <property type="entry name" value="ALMS MOTIF DOMAIN-CONTAINING PROTEIN"/>
    <property type="match status" value="1"/>
</dbReference>
<evidence type="ECO:0000313" key="2">
    <source>
        <dbReference type="EMBL" id="ABO97179.1"/>
    </source>
</evidence>
<feature type="region of interest" description="Disordered" evidence="1">
    <location>
        <begin position="363"/>
        <end position="383"/>
    </location>
</feature>
<feature type="compositionally biased region" description="Basic and acidic residues" evidence="1">
    <location>
        <begin position="1"/>
        <end position="28"/>
    </location>
</feature>
<feature type="region of interest" description="Disordered" evidence="1">
    <location>
        <begin position="1"/>
        <end position="29"/>
    </location>
</feature>
<dbReference type="AlphaFoldDB" id="A4RZZ8"/>
<name>A4RZZ8_OSTLU</name>
<dbReference type="OMA" id="QVNERSH"/>
<sequence>MARRAEEETFRPRTHGEGRRDAGKRASLEKLAAPRTALWERSASVKKEKDEAVFAENCTFAPKVGRGPKTPSTKPAAERLYEYAEKRLETRERVQARVVEEEMELLTFKPTVNVRTSAGIRDKVAKTPPLHRRVADVLRAKENVRTEARLKVEDELAKAHTFKPTINPTSVILAMQRAEIQKAMEDDDDAGDEAPTIHRRRSSALDGEDENLTFAPKITRESERVVDELERQGKLGAGFLERQRDFSEKVARRAQEKRAMVDDECTFMPDIGNAASVLRRGRHVYKLLETPEERSDRLAVKDAERKRAAQRVREREHYAQFTYQPELNEKSYELAPHGSTIDDLARDERRDLARRRAQAELEREFREQHTFEPNLDRSNEARKARDTSQFAMDYGVGGDAVSARIEAYRHEKETALENLRRRAEYRELEQCTFRPESIAREPRAMGSPSASKVKGMDSFLRKQAKARELEEEKRERYAKAFLENLDDFDRWGRRTIPEPFTGAFAENVVEKAEARRKALAEEHLRRELEECTWEPATNHSRKSTSIK</sequence>
<protein>
    <submittedName>
        <fullName evidence="2">Uncharacterized protein</fullName>
    </submittedName>
</protein>
<organism evidence="2 3">
    <name type="scientific">Ostreococcus lucimarinus (strain CCE9901)</name>
    <dbReference type="NCBI Taxonomy" id="436017"/>
    <lineage>
        <taxon>Eukaryota</taxon>
        <taxon>Viridiplantae</taxon>
        <taxon>Chlorophyta</taxon>
        <taxon>Mamiellophyceae</taxon>
        <taxon>Mamiellales</taxon>
        <taxon>Bathycoccaceae</taxon>
        <taxon>Ostreococcus</taxon>
    </lineage>
</organism>
<dbReference type="KEGG" id="olu:OSTLU_16081"/>
<dbReference type="EMBL" id="CP000587">
    <property type="protein sequence ID" value="ABO97179.1"/>
    <property type="molecule type" value="Genomic_DNA"/>
</dbReference>
<accession>A4RZZ8</accession>
<dbReference type="Gramene" id="ABO97179">
    <property type="protein sequence ID" value="ABO97179"/>
    <property type="gene ID" value="OSTLU_16081"/>
</dbReference>
<feature type="region of interest" description="Disordered" evidence="1">
    <location>
        <begin position="185"/>
        <end position="213"/>
    </location>
</feature>
<dbReference type="GeneID" id="5002820"/>